<dbReference type="Proteomes" id="UP001262889">
    <property type="component" value="Unassembled WGS sequence"/>
</dbReference>
<feature type="domain" description="Reverse transcriptase" evidence="2">
    <location>
        <begin position="1"/>
        <end position="166"/>
    </location>
</feature>
<dbReference type="GO" id="GO:0003964">
    <property type="term" value="F:RNA-directed DNA polymerase activity"/>
    <property type="evidence" value="ECO:0007669"/>
    <property type="project" value="UniProtKB-KW"/>
</dbReference>
<evidence type="ECO:0000313" key="3">
    <source>
        <dbReference type="EMBL" id="MDT0645015.1"/>
    </source>
</evidence>
<name>A0ABU3CFA9_9FLAO</name>
<comment type="similarity">
    <text evidence="1">Belongs to the bacterial reverse transcriptase family.</text>
</comment>
<proteinExistence type="inferred from homology"/>
<accession>A0ABU3CFA9</accession>
<keyword evidence="3" id="KW-0548">Nucleotidyltransferase</keyword>
<comment type="caution">
    <text evidence="3">The sequence shown here is derived from an EMBL/GenBank/DDBJ whole genome shotgun (WGS) entry which is preliminary data.</text>
</comment>
<feature type="non-terminal residue" evidence="3">
    <location>
        <position position="1"/>
    </location>
</feature>
<dbReference type="InterPro" id="IPR000477">
    <property type="entry name" value="RT_dom"/>
</dbReference>
<gene>
    <name evidence="3" type="ORF">RM553_19440</name>
</gene>
<dbReference type="PANTHER" id="PTHR34047:SF8">
    <property type="entry name" value="PROTEIN YKFC"/>
    <property type="match status" value="1"/>
</dbReference>
<keyword evidence="4" id="KW-1185">Reference proteome</keyword>
<dbReference type="Pfam" id="PF00078">
    <property type="entry name" value="RVT_1"/>
    <property type="match status" value="1"/>
</dbReference>
<sequence length="330" mass="38373">SLELALDYEYVLHTDVTDCYGSIYTHSITWALHTKKTGKAQRQKKSLLGNQIDKILRDMSFGQTNGIPQGSVLMDLIAEMVLGYADLELSERIEELGIKDFEIIRYRDDYRVFTNNPQEGDLIVKNITEILIDLGMRLNAQKTLASKNIVRDSIKPDKLYWISNNKRTKSLQEHLLLIHKLSEEHPNSGSLDKALNKFFNRIKNLKFTKENITVLISILVEIAYKSPRTYPIATAILSKLIDLIESDELRDKLLDKITKRFKKIPNTGHIQIWLQRAILKIDRKKNFEEKLCKKLNDSKILIWNSEWLNQELEKLINEEPIIDEDIIKNI</sequence>
<evidence type="ECO:0000259" key="2">
    <source>
        <dbReference type="PROSITE" id="PS50878"/>
    </source>
</evidence>
<dbReference type="CDD" id="cd01646">
    <property type="entry name" value="RT_Bac_retron_I"/>
    <property type="match status" value="1"/>
</dbReference>
<dbReference type="RefSeq" id="WP_311536626.1">
    <property type="nucleotide sequence ID" value="NZ_JAVRHQ010000079.1"/>
</dbReference>
<evidence type="ECO:0000256" key="1">
    <source>
        <dbReference type="ARBA" id="ARBA00034120"/>
    </source>
</evidence>
<dbReference type="EMBL" id="JAVRHQ010000079">
    <property type="protein sequence ID" value="MDT0645015.1"/>
    <property type="molecule type" value="Genomic_DNA"/>
</dbReference>
<keyword evidence="3" id="KW-0808">Transferase</keyword>
<reference evidence="3 4" key="1">
    <citation type="submission" date="2023-09" db="EMBL/GenBank/DDBJ databases">
        <authorList>
            <person name="Rey-Velasco X."/>
        </authorList>
    </citation>
    <scope>NUCLEOTIDE SEQUENCE [LARGE SCALE GENOMIC DNA]</scope>
    <source>
        <strain evidence="3 4">F363</strain>
    </source>
</reference>
<feature type="non-terminal residue" evidence="3">
    <location>
        <position position="330"/>
    </location>
</feature>
<evidence type="ECO:0000313" key="4">
    <source>
        <dbReference type="Proteomes" id="UP001262889"/>
    </source>
</evidence>
<dbReference type="PANTHER" id="PTHR34047">
    <property type="entry name" value="NUCLEAR INTRON MATURASE 1, MITOCHONDRIAL-RELATED"/>
    <property type="match status" value="1"/>
</dbReference>
<keyword evidence="3" id="KW-0695">RNA-directed DNA polymerase</keyword>
<dbReference type="InterPro" id="IPR051083">
    <property type="entry name" value="GrpII_Intron_Splice-Mob/Def"/>
</dbReference>
<protein>
    <submittedName>
        <fullName evidence="3">RNA-directed DNA polymerase</fullName>
    </submittedName>
</protein>
<organism evidence="3 4">
    <name type="scientific">Autumnicola tepida</name>
    <dbReference type="NCBI Taxonomy" id="3075595"/>
    <lineage>
        <taxon>Bacteria</taxon>
        <taxon>Pseudomonadati</taxon>
        <taxon>Bacteroidota</taxon>
        <taxon>Flavobacteriia</taxon>
        <taxon>Flavobacteriales</taxon>
        <taxon>Flavobacteriaceae</taxon>
        <taxon>Autumnicola</taxon>
    </lineage>
</organism>
<dbReference type="PROSITE" id="PS50878">
    <property type="entry name" value="RT_POL"/>
    <property type="match status" value="1"/>
</dbReference>